<dbReference type="RefSeq" id="WP_224040390.1">
    <property type="nucleotide sequence ID" value="NZ_CAJZAH010000001.1"/>
</dbReference>
<accession>A0ABM8WN55</accession>
<feature type="region of interest" description="Disordered" evidence="1">
    <location>
        <begin position="1"/>
        <end position="82"/>
    </location>
</feature>
<evidence type="ECO:0000313" key="3">
    <source>
        <dbReference type="Proteomes" id="UP000721236"/>
    </source>
</evidence>
<organism evidence="2 3">
    <name type="scientific">Cupriavidus respiraculi</name>
    <dbReference type="NCBI Taxonomy" id="195930"/>
    <lineage>
        <taxon>Bacteria</taxon>
        <taxon>Pseudomonadati</taxon>
        <taxon>Pseudomonadota</taxon>
        <taxon>Betaproteobacteria</taxon>
        <taxon>Burkholderiales</taxon>
        <taxon>Burkholderiaceae</taxon>
        <taxon>Cupriavidus</taxon>
    </lineage>
</organism>
<feature type="compositionally biased region" description="Polar residues" evidence="1">
    <location>
        <begin position="1"/>
        <end position="10"/>
    </location>
</feature>
<name>A0ABM8WN55_9BURK</name>
<proteinExistence type="predicted"/>
<keyword evidence="3" id="KW-1185">Reference proteome</keyword>
<comment type="caution">
    <text evidence="2">The sequence shown here is derived from an EMBL/GenBank/DDBJ whole genome shotgun (WGS) entry which is preliminary data.</text>
</comment>
<protein>
    <submittedName>
        <fullName evidence="2">Uncharacterized protein</fullName>
    </submittedName>
</protein>
<evidence type="ECO:0000313" key="2">
    <source>
        <dbReference type="EMBL" id="CAG9168836.1"/>
    </source>
</evidence>
<dbReference type="Proteomes" id="UP000721236">
    <property type="component" value="Unassembled WGS sequence"/>
</dbReference>
<gene>
    <name evidence="2" type="ORF">LMG21510_01261</name>
</gene>
<dbReference type="EMBL" id="CAJZAH010000001">
    <property type="protein sequence ID" value="CAG9168836.1"/>
    <property type="molecule type" value="Genomic_DNA"/>
</dbReference>
<sequence length="82" mass="8630">MSDTPNTTKPGSEKLGPDGQPVPALGPRDEEMNGAGAAARPSDRRPARPGDTPADTTMTADSDTGPMISERPMPAQSDRERR</sequence>
<evidence type="ECO:0000256" key="1">
    <source>
        <dbReference type="SAM" id="MobiDB-lite"/>
    </source>
</evidence>
<reference evidence="2 3" key="1">
    <citation type="submission" date="2021-08" db="EMBL/GenBank/DDBJ databases">
        <authorList>
            <person name="Peeters C."/>
        </authorList>
    </citation>
    <scope>NUCLEOTIDE SEQUENCE [LARGE SCALE GENOMIC DNA]</scope>
    <source>
        <strain evidence="2 3">LMG 21510</strain>
    </source>
</reference>